<dbReference type="Gene3D" id="3.40.140.10">
    <property type="entry name" value="Cytidine Deaminase, domain 2"/>
    <property type="match status" value="1"/>
</dbReference>
<keyword evidence="4" id="KW-0862">Zinc</keyword>
<dbReference type="PANTHER" id="PTHR11644">
    <property type="entry name" value="CYTIDINE DEAMINASE"/>
    <property type="match status" value="1"/>
</dbReference>
<comment type="caution">
    <text evidence="6">The sequence shown here is derived from an EMBL/GenBank/DDBJ whole genome shotgun (WGS) entry which is preliminary data.</text>
</comment>
<dbReference type="GO" id="GO:0042802">
    <property type="term" value="F:identical protein binding"/>
    <property type="evidence" value="ECO:0007669"/>
    <property type="project" value="UniProtKB-ARBA"/>
</dbReference>
<dbReference type="Proteomes" id="UP000176976">
    <property type="component" value="Unassembled WGS sequence"/>
</dbReference>
<reference evidence="6 7" key="1">
    <citation type="journal article" date="2016" name="Nat. Commun.">
        <title>Thousands of microbial genomes shed light on interconnected biogeochemical processes in an aquifer system.</title>
        <authorList>
            <person name="Anantharaman K."/>
            <person name="Brown C.T."/>
            <person name="Hug L.A."/>
            <person name="Sharon I."/>
            <person name="Castelle C.J."/>
            <person name="Probst A.J."/>
            <person name="Thomas B.C."/>
            <person name="Singh A."/>
            <person name="Wilkins M.J."/>
            <person name="Karaoz U."/>
            <person name="Brodie E.L."/>
            <person name="Williams K.H."/>
            <person name="Hubbard S.S."/>
            <person name="Banfield J.F."/>
        </authorList>
    </citation>
    <scope>NUCLEOTIDE SEQUENCE [LARGE SCALE GENOMIC DNA]</scope>
</reference>
<evidence type="ECO:0000259" key="5">
    <source>
        <dbReference type="PROSITE" id="PS51747"/>
    </source>
</evidence>
<gene>
    <name evidence="6" type="ORF">A3H06_01640</name>
</gene>
<dbReference type="AlphaFoldDB" id="A0A1G1ZBM3"/>
<dbReference type="EMBL" id="MHJC01000009">
    <property type="protein sequence ID" value="OGY61799.1"/>
    <property type="molecule type" value="Genomic_DNA"/>
</dbReference>
<dbReference type="SUPFAM" id="SSF53927">
    <property type="entry name" value="Cytidine deaminase-like"/>
    <property type="match status" value="1"/>
</dbReference>
<dbReference type="GO" id="GO:0004126">
    <property type="term" value="F:cytidine deaminase activity"/>
    <property type="evidence" value="ECO:0007669"/>
    <property type="project" value="TreeGrafter"/>
</dbReference>
<evidence type="ECO:0000313" key="7">
    <source>
        <dbReference type="Proteomes" id="UP000176976"/>
    </source>
</evidence>
<protein>
    <recommendedName>
        <fullName evidence="5">CMP/dCMP-type deaminase domain-containing protein</fullName>
    </recommendedName>
</protein>
<keyword evidence="3" id="KW-0378">Hydrolase</keyword>
<dbReference type="GO" id="GO:0055086">
    <property type="term" value="P:nucleobase-containing small molecule metabolic process"/>
    <property type="evidence" value="ECO:0007669"/>
    <property type="project" value="UniProtKB-ARBA"/>
</dbReference>
<proteinExistence type="inferred from homology"/>
<organism evidence="6 7">
    <name type="scientific">Candidatus Colwellbacteria bacterium RIFCSPLOWO2_12_FULL_44_13</name>
    <dbReference type="NCBI Taxonomy" id="1797694"/>
    <lineage>
        <taxon>Bacteria</taxon>
        <taxon>Candidatus Colwelliibacteriota</taxon>
    </lineage>
</organism>
<dbReference type="GO" id="GO:0008270">
    <property type="term" value="F:zinc ion binding"/>
    <property type="evidence" value="ECO:0007669"/>
    <property type="project" value="InterPro"/>
</dbReference>
<dbReference type="GO" id="GO:0072527">
    <property type="term" value="P:pyrimidine-containing compound metabolic process"/>
    <property type="evidence" value="ECO:0007669"/>
    <property type="project" value="UniProtKB-ARBA"/>
</dbReference>
<dbReference type="PROSITE" id="PS51747">
    <property type="entry name" value="CYT_DCMP_DEAMINASES_2"/>
    <property type="match status" value="1"/>
</dbReference>
<feature type="domain" description="CMP/dCMP-type deaminase" evidence="5">
    <location>
        <begin position="5"/>
        <end position="148"/>
    </location>
</feature>
<dbReference type="GO" id="GO:0005829">
    <property type="term" value="C:cytosol"/>
    <property type="evidence" value="ECO:0007669"/>
    <property type="project" value="TreeGrafter"/>
</dbReference>
<evidence type="ECO:0000256" key="3">
    <source>
        <dbReference type="ARBA" id="ARBA00022801"/>
    </source>
</evidence>
<dbReference type="InterPro" id="IPR016193">
    <property type="entry name" value="Cytidine_deaminase-like"/>
</dbReference>
<sequence length="151" mass="16809">MILTKDEKKLIEHAKEAVVENNKKRKSRGGIDTVYSFVMSNSGKIYDGACLESSIGGVCAERHALANMILAETYNAKAKIVVVADPVPKVQKNSTTPCGTCRQFIWELGTPTTSIVCMQYIQNKGSWTFPKIEKHTIKELYPNPFTPVKWG</sequence>
<dbReference type="CDD" id="cd01283">
    <property type="entry name" value="cytidine_deaminase"/>
    <property type="match status" value="1"/>
</dbReference>
<accession>A0A1G1ZBM3</accession>
<dbReference type="InterPro" id="IPR050202">
    <property type="entry name" value="Cyt/Deoxycyt_deaminase"/>
</dbReference>
<evidence type="ECO:0000256" key="2">
    <source>
        <dbReference type="ARBA" id="ARBA00022723"/>
    </source>
</evidence>
<evidence type="ECO:0000256" key="1">
    <source>
        <dbReference type="ARBA" id="ARBA00006576"/>
    </source>
</evidence>
<comment type="similarity">
    <text evidence="1">Belongs to the cytidine and deoxycytidylate deaminase family.</text>
</comment>
<evidence type="ECO:0000313" key="6">
    <source>
        <dbReference type="EMBL" id="OGY61799.1"/>
    </source>
</evidence>
<dbReference type="InterPro" id="IPR002125">
    <property type="entry name" value="CMP_dCMP_dom"/>
</dbReference>
<dbReference type="Pfam" id="PF00383">
    <property type="entry name" value="dCMP_cyt_deam_1"/>
    <property type="match status" value="1"/>
</dbReference>
<dbReference type="PANTHER" id="PTHR11644:SF2">
    <property type="entry name" value="CYTIDINE DEAMINASE"/>
    <property type="match status" value="1"/>
</dbReference>
<dbReference type="PROSITE" id="PS00903">
    <property type="entry name" value="CYT_DCMP_DEAMINASES_1"/>
    <property type="match status" value="1"/>
</dbReference>
<dbReference type="InterPro" id="IPR016192">
    <property type="entry name" value="APOBEC/CMP_deaminase_Zn-bd"/>
</dbReference>
<name>A0A1G1ZBM3_9BACT</name>
<evidence type="ECO:0000256" key="4">
    <source>
        <dbReference type="ARBA" id="ARBA00022833"/>
    </source>
</evidence>
<keyword evidence="2" id="KW-0479">Metal-binding</keyword>